<keyword evidence="3" id="KW-1185">Reference proteome</keyword>
<dbReference type="eggNOG" id="COG2733">
    <property type="taxonomic scope" value="Bacteria"/>
</dbReference>
<dbReference type="InterPro" id="IPR007383">
    <property type="entry name" value="DUF445"/>
</dbReference>
<proteinExistence type="predicted"/>
<dbReference type="PANTHER" id="PTHR38442">
    <property type="entry name" value="INNER MEMBRANE PROTEIN-RELATED"/>
    <property type="match status" value="1"/>
</dbReference>
<dbReference type="PANTHER" id="PTHR38442:SF1">
    <property type="entry name" value="INNER MEMBRANE PROTEIN"/>
    <property type="match status" value="1"/>
</dbReference>
<organism evidence="2 3">
    <name type="scientific">Pseudoxanthomonas suwonensis (strain 11-1)</name>
    <dbReference type="NCBI Taxonomy" id="743721"/>
    <lineage>
        <taxon>Bacteria</taxon>
        <taxon>Pseudomonadati</taxon>
        <taxon>Pseudomonadota</taxon>
        <taxon>Gammaproteobacteria</taxon>
        <taxon>Lysobacterales</taxon>
        <taxon>Lysobacteraceae</taxon>
        <taxon>Pseudoxanthomonas</taxon>
    </lineage>
</organism>
<dbReference type="Proteomes" id="UP000008632">
    <property type="component" value="Chromosome"/>
</dbReference>
<dbReference type="KEGG" id="psu:Psesu_2115"/>
<dbReference type="EMBL" id="CP002446">
    <property type="protein sequence ID" value="ADV27951.1"/>
    <property type="molecule type" value="Genomic_DNA"/>
</dbReference>
<accession>E6WUG7</accession>
<evidence type="ECO:0000256" key="1">
    <source>
        <dbReference type="SAM" id="Phobius"/>
    </source>
</evidence>
<reference evidence="2 3" key="1">
    <citation type="submission" date="2011-01" db="EMBL/GenBank/DDBJ databases">
        <title>Complete sequence of Pseudoxanthomonas suwonensis 11-1.</title>
        <authorList>
            <consortium name="US DOE Joint Genome Institute"/>
            <person name="Lucas S."/>
            <person name="Copeland A."/>
            <person name="Lapidus A."/>
            <person name="Cheng J.-F."/>
            <person name="Goodwin L."/>
            <person name="Pitluck S."/>
            <person name="Teshima H."/>
            <person name="Detter J.C."/>
            <person name="Han C."/>
            <person name="Tapia R."/>
            <person name="Land M."/>
            <person name="Hauser L."/>
            <person name="Kyrpides N."/>
            <person name="Ivanova N."/>
            <person name="Ovchinnikova G."/>
            <person name="Siebers A.K."/>
            <person name="Allgaier M."/>
            <person name="Thelen M.P."/>
            <person name="Hugenholtz P."/>
            <person name="Gladden J."/>
            <person name="Woyke T."/>
        </authorList>
    </citation>
    <scope>NUCLEOTIDE SEQUENCE [LARGE SCALE GENOMIC DNA]</scope>
    <source>
        <strain evidence="3">11-1</strain>
    </source>
</reference>
<dbReference type="GO" id="GO:0005886">
    <property type="term" value="C:plasma membrane"/>
    <property type="evidence" value="ECO:0007669"/>
    <property type="project" value="TreeGrafter"/>
</dbReference>
<name>E6WUG7_PSEUU</name>
<protein>
    <recommendedName>
        <fullName evidence="4">DUF445 domain-containing protein</fullName>
    </recommendedName>
</protein>
<evidence type="ECO:0000313" key="3">
    <source>
        <dbReference type="Proteomes" id="UP000008632"/>
    </source>
</evidence>
<gene>
    <name evidence="2" type="ordered locus">Psesu_2115</name>
</gene>
<keyword evidence="1" id="KW-1133">Transmembrane helix</keyword>
<evidence type="ECO:0008006" key="4">
    <source>
        <dbReference type="Google" id="ProtNLM"/>
    </source>
</evidence>
<sequence length="428" mass="47641">MSSSEDPRQAQLRRMKAIALAMLLAMVAGFVTAHVMGNQGVWAWASAFCEAATVGALADWFAVVALFRHPLGLPIPHTAIIPRSKARIADSLAAFVRDHFLEPQTLLARLEVFDPAERLGQWLSRPEQSRKLAGMARGWALQALDLLDERAVRERIREFVVARLQAWDASATAGDVLGVLTADGRHQALLDEALRRLGRYLDSGDIKQRASGMLVKHARREWPRLVGTVDWVKPVEGIADSLAERIAHALLDELNEILSQPDHPMRRDYEQWLQSYVQRLRDDPRVGARVEKIKQELIGHASVQEYVSGLWDHIHTALRHDLEREDGVLAANLESSLAGLGAALGRDPELRAAINQHVMGGAEKLALRLRGGVTDYIAQTVKGWDERHLVRELELGVGRDLQYIRYNGTLVGGLIGLLLHAVIVWLET</sequence>
<dbReference type="HOGENOM" id="CLU_036718_2_0_6"/>
<evidence type="ECO:0000313" key="2">
    <source>
        <dbReference type="EMBL" id="ADV27951.1"/>
    </source>
</evidence>
<feature type="transmembrane region" description="Helical" evidence="1">
    <location>
        <begin position="408"/>
        <end position="426"/>
    </location>
</feature>
<dbReference type="Pfam" id="PF04286">
    <property type="entry name" value="DUF445"/>
    <property type="match status" value="1"/>
</dbReference>
<keyword evidence="1" id="KW-0472">Membrane</keyword>
<feature type="transmembrane region" description="Helical" evidence="1">
    <location>
        <begin position="43"/>
        <end position="67"/>
    </location>
</feature>
<dbReference type="RefSeq" id="WP_013535779.1">
    <property type="nucleotide sequence ID" value="NC_014924.1"/>
</dbReference>
<dbReference type="AlphaFoldDB" id="E6WUG7"/>
<keyword evidence="1" id="KW-0812">Transmembrane</keyword>